<evidence type="ECO:0000313" key="1">
    <source>
        <dbReference type="EMBL" id="KAG5445979.1"/>
    </source>
</evidence>
<accession>A0A419PY25</accession>
<evidence type="ECO:0000313" key="2">
    <source>
        <dbReference type="Proteomes" id="UP000286415"/>
    </source>
</evidence>
<protein>
    <submittedName>
        <fullName evidence="1">Uncharacterized protein</fullName>
    </submittedName>
</protein>
<dbReference type="AlphaFoldDB" id="A0A419PY25"/>
<organism evidence="1 2">
    <name type="scientific">Clonorchis sinensis</name>
    <name type="common">Chinese liver fluke</name>
    <dbReference type="NCBI Taxonomy" id="79923"/>
    <lineage>
        <taxon>Eukaryota</taxon>
        <taxon>Metazoa</taxon>
        <taxon>Spiralia</taxon>
        <taxon>Lophotrochozoa</taxon>
        <taxon>Platyhelminthes</taxon>
        <taxon>Trematoda</taxon>
        <taxon>Digenea</taxon>
        <taxon>Opisthorchiida</taxon>
        <taxon>Opisthorchiata</taxon>
        <taxon>Opisthorchiidae</taxon>
        <taxon>Clonorchis</taxon>
    </lineage>
</organism>
<name>A0A419PY25_CLOSI</name>
<dbReference type="EMBL" id="NIRI02000056">
    <property type="protein sequence ID" value="KAG5445979.1"/>
    <property type="molecule type" value="Genomic_DNA"/>
</dbReference>
<gene>
    <name evidence="1" type="ORF">CSKR_110968</name>
</gene>
<sequence>MYIRDALLIRLPNIVATGTRGGLVQHIQLPENITNERFSWVPVSTNQNNRRGTVKELFKRECPQYKFIGIYTYIYIYIPYEEQDGSVPSCFLRVTWQLGTERVLQLNDYYYFIIQLMCQDDPNLTKEIRKHPHLFFDKLISWAATNALICKSIWFLRETQVNLSFILLFT</sequence>
<dbReference type="InParanoid" id="A0A419PY25"/>
<keyword evidence="2" id="KW-1185">Reference proteome</keyword>
<reference evidence="1 2" key="2">
    <citation type="journal article" date="2021" name="Genomics">
        <title>High-quality reference genome for Clonorchis sinensis.</title>
        <authorList>
            <person name="Young N.D."/>
            <person name="Stroehlein A.J."/>
            <person name="Kinkar L."/>
            <person name="Wang T."/>
            <person name="Sohn W.M."/>
            <person name="Chang B.C.H."/>
            <person name="Kaur P."/>
            <person name="Weisz D."/>
            <person name="Dudchenko O."/>
            <person name="Aiden E.L."/>
            <person name="Korhonen P.K."/>
            <person name="Gasser R.B."/>
        </authorList>
    </citation>
    <scope>NUCLEOTIDE SEQUENCE [LARGE SCALE GENOMIC DNA]</scope>
    <source>
        <strain evidence="1">Cs-k2</strain>
    </source>
</reference>
<dbReference type="Proteomes" id="UP000286415">
    <property type="component" value="Unassembled WGS sequence"/>
</dbReference>
<proteinExistence type="predicted"/>
<comment type="caution">
    <text evidence="1">The sequence shown here is derived from an EMBL/GenBank/DDBJ whole genome shotgun (WGS) entry which is preliminary data.</text>
</comment>
<reference evidence="1 2" key="1">
    <citation type="journal article" date="2018" name="Biotechnol. Adv.">
        <title>Improved genomic resources and new bioinformatic workflow for the carcinogenic parasite Clonorchis sinensis: Biotechnological implications.</title>
        <authorList>
            <person name="Wang D."/>
            <person name="Korhonen P.K."/>
            <person name="Gasser R.B."/>
            <person name="Young N.D."/>
        </authorList>
    </citation>
    <scope>NUCLEOTIDE SEQUENCE [LARGE SCALE GENOMIC DNA]</scope>
    <source>
        <strain evidence="1">Cs-k2</strain>
    </source>
</reference>